<proteinExistence type="predicted"/>
<reference evidence="1" key="1">
    <citation type="submission" date="2019-12" db="EMBL/GenBank/DDBJ databases">
        <title>Genome sequencing and annotation of Brassica cretica.</title>
        <authorList>
            <person name="Studholme D.J."/>
            <person name="Sarris P."/>
        </authorList>
    </citation>
    <scope>NUCLEOTIDE SEQUENCE</scope>
    <source>
        <strain evidence="1">PFS-109/04</strain>
        <tissue evidence="1">Leaf</tissue>
    </source>
</reference>
<gene>
    <name evidence="1" type="ORF">F2Q69_00037161</name>
</gene>
<evidence type="ECO:0000313" key="2">
    <source>
        <dbReference type="Proteomes" id="UP000712600"/>
    </source>
</evidence>
<dbReference type="EMBL" id="QGKX02000004">
    <property type="protein sequence ID" value="KAF3598299.1"/>
    <property type="molecule type" value="Genomic_DNA"/>
</dbReference>
<dbReference type="AlphaFoldDB" id="A0A8S9SC43"/>
<name>A0A8S9SC43_BRACR</name>
<sequence length="160" mass="17637">MVGLVEVEMNKVEFQSQIISDCNDETDEDSSLSSYICNFYEFYASVGAISLSFTTAPFREKVREKLRGSGGRSARERPCRRRSPFFLQIKSSVVVSSSLPPIFVCRSSSQPSTAVVMVLESRRVCGKDGAVKLYVFGFRETEALTDPSPPVFASVAGKLP</sequence>
<organism evidence="1 2">
    <name type="scientific">Brassica cretica</name>
    <name type="common">Mustard</name>
    <dbReference type="NCBI Taxonomy" id="69181"/>
    <lineage>
        <taxon>Eukaryota</taxon>
        <taxon>Viridiplantae</taxon>
        <taxon>Streptophyta</taxon>
        <taxon>Embryophyta</taxon>
        <taxon>Tracheophyta</taxon>
        <taxon>Spermatophyta</taxon>
        <taxon>Magnoliopsida</taxon>
        <taxon>eudicotyledons</taxon>
        <taxon>Gunneridae</taxon>
        <taxon>Pentapetalae</taxon>
        <taxon>rosids</taxon>
        <taxon>malvids</taxon>
        <taxon>Brassicales</taxon>
        <taxon>Brassicaceae</taxon>
        <taxon>Brassiceae</taxon>
        <taxon>Brassica</taxon>
    </lineage>
</organism>
<accession>A0A8S9SC43</accession>
<comment type="caution">
    <text evidence="1">The sequence shown here is derived from an EMBL/GenBank/DDBJ whole genome shotgun (WGS) entry which is preliminary data.</text>
</comment>
<protein>
    <submittedName>
        <fullName evidence="1">Uncharacterized protein</fullName>
    </submittedName>
</protein>
<dbReference type="Proteomes" id="UP000712600">
    <property type="component" value="Unassembled WGS sequence"/>
</dbReference>
<evidence type="ECO:0000313" key="1">
    <source>
        <dbReference type="EMBL" id="KAF3598299.1"/>
    </source>
</evidence>